<dbReference type="Pfam" id="PF23584">
    <property type="entry name" value="DUF7136"/>
    <property type="match status" value="2"/>
</dbReference>
<feature type="domain" description="DUF7136" evidence="1">
    <location>
        <begin position="59"/>
        <end position="98"/>
    </location>
</feature>
<evidence type="ECO:0000259" key="1">
    <source>
        <dbReference type="Pfam" id="PF23584"/>
    </source>
</evidence>
<comment type="caution">
    <text evidence="2">The sequence shown here is derived from an EMBL/GenBank/DDBJ whole genome shotgun (WGS) entry which is preliminary data.</text>
</comment>
<reference evidence="2 3" key="1">
    <citation type="submission" date="2017-10" db="EMBL/GenBank/DDBJ databases">
        <title>Comparative genomics in systemic dimorphic fungi from Ajellomycetaceae.</title>
        <authorList>
            <person name="Munoz J.F."/>
            <person name="Mcewen J.G."/>
            <person name="Clay O.K."/>
            <person name="Cuomo C.A."/>
        </authorList>
    </citation>
    <scope>NUCLEOTIDE SEQUENCE [LARGE SCALE GENOMIC DNA]</scope>
    <source>
        <strain evidence="2 3">UAMH7299</strain>
    </source>
</reference>
<dbReference type="EMBL" id="PDNA01000136">
    <property type="protein sequence ID" value="PGH11140.1"/>
    <property type="molecule type" value="Genomic_DNA"/>
</dbReference>
<name>A0A2B7XQ99_POLH7</name>
<dbReference type="AlphaFoldDB" id="A0A2B7XQ99"/>
<protein>
    <recommendedName>
        <fullName evidence="1">DUF7136 domain-containing protein</fullName>
    </recommendedName>
</protein>
<proteinExistence type="predicted"/>
<dbReference type="OrthoDB" id="4173059at2759"/>
<dbReference type="Proteomes" id="UP000224634">
    <property type="component" value="Unassembled WGS sequence"/>
</dbReference>
<evidence type="ECO:0000313" key="3">
    <source>
        <dbReference type="Proteomes" id="UP000224634"/>
    </source>
</evidence>
<gene>
    <name evidence="2" type="ORF">AJ80_07242</name>
</gene>
<dbReference type="InterPro" id="IPR055560">
    <property type="entry name" value="DUF7136"/>
</dbReference>
<organism evidence="2 3">
    <name type="scientific">Polytolypa hystricis (strain UAMH7299)</name>
    <dbReference type="NCBI Taxonomy" id="1447883"/>
    <lineage>
        <taxon>Eukaryota</taxon>
        <taxon>Fungi</taxon>
        <taxon>Dikarya</taxon>
        <taxon>Ascomycota</taxon>
        <taxon>Pezizomycotina</taxon>
        <taxon>Eurotiomycetes</taxon>
        <taxon>Eurotiomycetidae</taxon>
        <taxon>Onygenales</taxon>
        <taxon>Onygenales incertae sedis</taxon>
        <taxon>Polytolypa</taxon>
    </lineage>
</organism>
<evidence type="ECO:0000313" key="2">
    <source>
        <dbReference type="EMBL" id="PGH11140.1"/>
    </source>
</evidence>
<keyword evidence="3" id="KW-1185">Reference proteome</keyword>
<sequence>MKYTVLRFKKNAWSSGLQPSFDLIIRPNYARSGHHSCTAACPPWAWPSASLAGAATPSFPVTVEFDLIFPRNETYATMAPMPIIFAIQNPELARTLDLWNNLLLNREGAFRITWHVTSRNCSYHHDNYYIENNILEESSTIANWVDFSIKMGAQQPDLLITGSCNKSRLSDGATYNVTGLLDAPAPVGIAPSRNDNRPSCAVIASVSPSPTADPCWAKVDASAAASISASMTSRICLYPDYQIIVATCPPEKTGAAGRAVQFPVGGAAWLAAAVGVLAYMA</sequence>
<accession>A0A2B7XQ99</accession>
<feature type="domain" description="DUF7136" evidence="1">
    <location>
        <begin position="103"/>
        <end position="236"/>
    </location>
</feature>